<feature type="compositionally biased region" description="Basic and acidic residues" evidence="1">
    <location>
        <begin position="463"/>
        <end position="472"/>
    </location>
</feature>
<feature type="compositionally biased region" description="Polar residues" evidence="1">
    <location>
        <begin position="571"/>
        <end position="580"/>
    </location>
</feature>
<feature type="region of interest" description="Disordered" evidence="1">
    <location>
        <begin position="463"/>
        <end position="486"/>
    </location>
</feature>
<sequence>MPPRRPISPLSFNSCSLPPPDNDLDTLVASDDDLDSTKRLARRRRIEKLAEAYLQGSPLFLLSASLRGPFDNGWVNPWKKDRRRHDGLESNEDENRKRPVIPETNPRKRPLYHHESRKTQRTQLSTQHSEITPNLESGKTSITESSNKRARGNSRDIRITSATPKDTFVSKGQPSPHANRAWLKKDCAGIGFRTVNPPTSPTATISSRRQGAKDNTIQVPATDYRWPVRDHRKDLDHLREDKRDVHRVPDSVKIAAFKEQRSSQSEPQGISSDAANQEGSLYVLSSSSHLPKFEYRRAKTSSHGKQEPASTSAHQEQEESPNHINMAEDDNHQCHENQPSHGASLNEAIRLDSPDPPAADEKGAHASQPQVTSEVQVTGAATSQSISPAQRAPDNIDHVAANVSDKLPSAQHNPSDPAITHNATSLHTISAAKAHTQSDEETIPDPQFNTQAALLHAQMSFQKDLESPEHTPGRAANPGSVSRNDITPFCRVATPGGFENLPGNKALGTMKGPMMSTQYLIDAVTPFTLSTEKRSKPRFLTPQDPEFSTKPKRSSFAGALSSPVPDYANDESLNIVSSQPPDHADLLDPTQGEELEITFSGTMPTTGEDGQGGAMGVESFNLNEAIAEAGSWLKESFDIGQEIKRCARPNKKGSPSGIGRSAVSLDA</sequence>
<evidence type="ECO:0000313" key="3">
    <source>
        <dbReference type="Proteomes" id="UP000249829"/>
    </source>
</evidence>
<evidence type="ECO:0000256" key="1">
    <source>
        <dbReference type="SAM" id="MobiDB-lite"/>
    </source>
</evidence>
<feature type="compositionally biased region" description="Basic and acidic residues" evidence="1">
    <location>
        <begin position="84"/>
        <end position="97"/>
    </location>
</feature>
<feature type="compositionally biased region" description="Polar residues" evidence="1">
    <location>
        <begin position="367"/>
        <end position="388"/>
    </location>
</feature>
<feature type="region of interest" description="Disordered" evidence="1">
    <location>
        <begin position="193"/>
        <end position="219"/>
    </location>
</feature>
<feature type="compositionally biased region" description="Polar residues" evidence="1">
    <location>
        <begin position="121"/>
        <end position="145"/>
    </location>
</feature>
<accession>A0A2V5H7Z8</accession>
<feature type="compositionally biased region" description="Basic and acidic residues" evidence="1">
    <location>
        <begin position="349"/>
        <end position="364"/>
    </location>
</feature>
<feature type="compositionally biased region" description="Basic and acidic residues" evidence="1">
    <location>
        <begin position="252"/>
        <end position="261"/>
    </location>
</feature>
<name>A0A2V5H7Z8_ASPV1</name>
<feature type="region of interest" description="Disordered" evidence="1">
    <location>
        <begin position="537"/>
        <end position="588"/>
    </location>
</feature>
<feature type="region of interest" description="Disordered" evidence="1">
    <location>
        <begin position="1"/>
        <end position="24"/>
    </location>
</feature>
<protein>
    <recommendedName>
        <fullName evidence="4">Protamine P1</fullName>
    </recommendedName>
</protein>
<keyword evidence="3" id="KW-1185">Reference proteome</keyword>
<organism evidence="2 3">
    <name type="scientific">Aspergillus violaceofuscus (strain CBS 115571)</name>
    <dbReference type="NCBI Taxonomy" id="1450538"/>
    <lineage>
        <taxon>Eukaryota</taxon>
        <taxon>Fungi</taxon>
        <taxon>Dikarya</taxon>
        <taxon>Ascomycota</taxon>
        <taxon>Pezizomycotina</taxon>
        <taxon>Eurotiomycetes</taxon>
        <taxon>Eurotiomycetidae</taxon>
        <taxon>Eurotiales</taxon>
        <taxon>Aspergillaceae</taxon>
        <taxon>Aspergillus</taxon>
    </lineage>
</organism>
<dbReference type="Proteomes" id="UP000249829">
    <property type="component" value="Unassembled WGS sequence"/>
</dbReference>
<feature type="region of interest" description="Disordered" evidence="1">
    <location>
        <begin position="297"/>
        <end position="320"/>
    </location>
</feature>
<gene>
    <name evidence="2" type="ORF">BO99DRAFT_382456</name>
</gene>
<dbReference type="AlphaFoldDB" id="A0A2V5H7Z8"/>
<proteinExistence type="predicted"/>
<feature type="compositionally biased region" description="Polar residues" evidence="1">
    <location>
        <begin position="262"/>
        <end position="276"/>
    </location>
</feature>
<feature type="region of interest" description="Disordered" evidence="1">
    <location>
        <begin position="646"/>
        <end position="667"/>
    </location>
</feature>
<feature type="region of interest" description="Disordered" evidence="1">
    <location>
        <begin position="347"/>
        <end position="392"/>
    </location>
</feature>
<dbReference type="STRING" id="1450538.A0A2V5H7Z8"/>
<reference evidence="2 3" key="1">
    <citation type="submission" date="2018-02" db="EMBL/GenBank/DDBJ databases">
        <title>The genomes of Aspergillus section Nigri reveals drivers in fungal speciation.</title>
        <authorList>
            <consortium name="DOE Joint Genome Institute"/>
            <person name="Vesth T.C."/>
            <person name="Nybo J."/>
            <person name="Theobald S."/>
            <person name="Brandl J."/>
            <person name="Frisvad J.C."/>
            <person name="Nielsen K.F."/>
            <person name="Lyhne E.K."/>
            <person name="Kogle M.E."/>
            <person name="Kuo A."/>
            <person name="Riley R."/>
            <person name="Clum A."/>
            <person name="Nolan M."/>
            <person name="Lipzen A."/>
            <person name="Salamov A."/>
            <person name="Henrissat B."/>
            <person name="Wiebenga A."/>
            <person name="De vries R.P."/>
            <person name="Grigoriev I.V."/>
            <person name="Mortensen U.H."/>
            <person name="Andersen M.R."/>
            <person name="Baker S.E."/>
        </authorList>
    </citation>
    <scope>NUCLEOTIDE SEQUENCE [LARGE SCALE GENOMIC DNA]</scope>
    <source>
        <strain evidence="2 3">CBS 115571</strain>
    </source>
</reference>
<dbReference type="OMA" id="WVNPWRK"/>
<evidence type="ECO:0008006" key="4">
    <source>
        <dbReference type="Google" id="ProtNLM"/>
    </source>
</evidence>
<feature type="compositionally biased region" description="Polar residues" evidence="1">
    <location>
        <begin position="201"/>
        <end position="219"/>
    </location>
</feature>
<feature type="region of interest" description="Disordered" evidence="1">
    <location>
        <begin position="73"/>
        <end position="180"/>
    </location>
</feature>
<feature type="region of interest" description="Disordered" evidence="1">
    <location>
        <begin position="252"/>
        <end position="276"/>
    </location>
</feature>
<dbReference type="EMBL" id="KZ825125">
    <property type="protein sequence ID" value="PYI20428.1"/>
    <property type="molecule type" value="Genomic_DNA"/>
</dbReference>
<evidence type="ECO:0000313" key="2">
    <source>
        <dbReference type="EMBL" id="PYI20428.1"/>
    </source>
</evidence>